<dbReference type="Proteomes" id="UP000095280">
    <property type="component" value="Unplaced"/>
</dbReference>
<evidence type="ECO:0000313" key="2">
    <source>
        <dbReference type="Proteomes" id="UP000095280"/>
    </source>
</evidence>
<evidence type="ECO:0000256" key="1">
    <source>
        <dbReference type="SAM" id="MobiDB-lite"/>
    </source>
</evidence>
<dbReference type="WBParaSite" id="maker-unitig_43984-snap-gene-0.1-mRNA-1">
    <property type="protein sequence ID" value="maker-unitig_43984-snap-gene-0.1-mRNA-1"/>
    <property type="gene ID" value="maker-unitig_43984-snap-gene-0.1"/>
</dbReference>
<proteinExistence type="predicted"/>
<dbReference type="CDD" id="cd04301">
    <property type="entry name" value="NAT_SF"/>
    <property type="match status" value="1"/>
</dbReference>
<dbReference type="AlphaFoldDB" id="A0A1I8FRQ1"/>
<reference evidence="3" key="1">
    <citation type="submission" date="2016-11" db="UniProtKB">
        <authorList>
            <consortium name="WormBaseParasite"/>
        </authorList>
    </citation>
    <scope>IDENTIFICATION</scope>
</reference>
<keyword evidence="2" id="KW-1185">Reference proteome</keyword>
<feature type="region of interest" description="Disordered" evidence="1">
    <location>
        <begin position="193"/>
        <end position="220"/>
    </location>
</feature>
<accession>A0A1I8FRQ1</accession>
<sequence length="220" mass="23894">SIITCTNVRISLKIFAGYDKKCQSFEFEKRTALVYRKCHNGRHGGCLAAHGGRVFTPELSCAACLRMRTTQDVEILHTLLPGQLSAMGCPCVVEDSASGKLVAARPTTVEQLTELSVASSLLTRLKSGGPPTQSAARCVPVCSDHLSCSVDLAKLFTKLIERISFKFLVVAESHSRRGIGKRLVELSLELAAENSDPPGNHLPPPVDTRSESTRRWTSIC</sequence>
<evidence type="ECO:0000313" key="3">
    <source>
        <dbReference type="WBParaSite" id="maker-unitig_43984-snap-gene-0.1-mRNA-1"/>
    </source>
</evidence>
<organism evidence="2 3">
    <name type="scientific">Macrostomum lignano</name>
    <dbReference type="NCBI Taxonomy" id="282301"/>
    <lineage>
        <taxon>Eukaryota</taxon>
        <taxon>Metazoa</taxon>
        <taxon>Spiralia</taxon>
        <taxon>Lophotrochozoa</taxon>
        <taxon>Platyhelminthes</taxon>
        <taxon>Rhabditophora</taxon>
        <taxon>Macrostomorpha</taxon>
        <taxon>Macrostomida</taxon>
        <taxon>Macrostomidae</taxon>
        <taxon>Macrostomum</taxon>
    </lineage>
</organism>
<dbReference type="Gene3D" id="3.40.630.30">
    <property type="match status" value="1"/>
</dbReference>
<name>A0A1I8FRQ1_9PLAT</name>
<protein>
    <submittedName>
        <fullName evidence="3">N-acetyltransferase domain-containing protein</fullName>
    </submittedName>
</protein>